<keyword evidence="2" id="KW-1185">Reference proteome</keyword>
<proteinExistence type="predicted"/>
<protein>
    <submittedName>
        <fullName evidence="1">IMP dehydrogenase</fullName>
    </submittedName>
</protein>
<accession>A0ACB6ZDE0</accession>
<name>A0ACB6ZDE0_THEGA</name>
<sequence>MGVCGSAGRFVVSSEITDTEILGVTSDDGVRESDLVVVASYLPPSQALQVLQEYEHQDGLSVRDLMDSKTHGGLTYNDFLLLPGRIDFAASDVTVEAKITRNITLNTPFISSPMDTVTEGDMAISMALLGGIGVIHHNQSATSQAAMVRAVKRYENGFITSPVVLGPNHRVKEVLDIKAAQGFAGIPITEDGNLGSKLVGIVTSRDIQFEEPNTLLSSIMTTSLVTAQEGITLKEANAILRTSKKGKLPIIDNEGRLKSLLSRSDLLKTQSYPLASKRPDSKQLYAAAAIGTRPADRDRLTHLVEAGLDIVVLDSSQGNSIYQEEMIHWIKATFPQLEVIAGNVVTREQAADLIAAGADGLRVGMGSGSICITQEVMAVGRPQATAVYSVSEFANRFGVPVIADGGISNVGHVVKALALGASAVMMGGLLAGTTEAPGEYFYHDGVRVKAYRGMGSLEAMEQKDHTTPSKDKLGPKTAKMAANHENAATTRYFSESSTVKVAQGVSGDVQDKGSVEAFLPYLYAGIQHSFQDIGVRSTKELRGKVKLGTVRFELRTANAQVEGGVHGLNSYTKRLFA</sequence>
<gene>
    <name evidence="1" type="ORF">BDM02DRAFT_3261442</name>
</gene>
<reference evidence="1" key="2">
    <citation type="journal article" date="2020" name="Nat. Commun.">
        <title>Large-scale genome sequencing of mycorrhizal fungi provides insights into the early evolution of symbiotic traits.</title>
        <authorList>
            <person name="Miyauchi S."/>
            <person name="Kiss E."/>
            <person name="Kuo A."/>
            <person name="Drula E."/>
            <person name="Kohler A."/>
            <person name="Sanchez-Garcia M."/>
            <person name="Morin E."/>
            <person name="Andreopoulos B."/>
            <person name="Barry K.W."/>
            <person name="Bonito G."/>
            <person name="Buee M."/>
            <person name="Carver A."/>
            <person name="Chen C."/>
            <person name="Cichocki N."/>
            <person name="Clum A."/>
            <person name="Culley D."/>
            <person name="Crous P.W."/>
            <person name="Fauchery L."/>
            <person name="Girlanda M."/>
            <person name="Hayes R.D."/>
            <person name="Keri Z."/>
            <person name="LaButti K."/>
            <person name="Lipzen A."/>
            <person name="Lombard V."/>
            <person name="Magnuson J."/>
            <person name="Maillard F."/>
            <person name="Murat C."/>
            <person name="Nolan M."/>
            <person name="Ohm R.A."/>
            <person name="Pangilinan J."/>
            <person name="Pereira M.F."/>
            <person name="Perotto S."/>
            <person name="Peter M."/>
            <person name="Pfister S."/>
            <person name="Riley R."/>
            <person name="Sitrit Y."/>
            <person name="Stielow J.B."/>
            <person name="Szollosi G."/>
            <person name="Zifcakova L."/>
            <person name="Stursova M."/>
            <person name="Spatafora J.W."/>
            <person name="Tedersoo L."/>
            <person name="Vaario L.M."/>
            <person name="Yamada A."/>
            <person name="Yan M."/>
            <person name="Wang P."/>
            <person name="Xu J."/>
            <person name="Bruns T."/>
            <person name="Baldrian P."/>
            <person name="Vilgalys R."/>
            <person name="Dunand C."/>
            <person name="Henrissat B."/>
            <person name="Grigoriev I.V."/>
            <person name="Hibbett D."/>
            <person name="Nagy L.G."/>
            <person name="Martin F.M."/>
        </authorList>
    </citation>
    <scope>NUCLEOTIDE SEQUENCE</scope>
    <source>
        <strain evidence="1">P2</strain>
    </source>
</reference>
<organism evidence="1 2">
    <name type="scientific">Thelephora ganbajun</name>
    <name type="common">Ganba fungus</name>
    <dbReference type="NCBI Taxonomy" id="370292"/>
    <lineage>
        <taxon>Eukaryota</taxon>
        <taxon>Fungi</taxon>
        <taxon>Dikarya</taxon>
        <taxon>Basidiomycota</taxon>
        <taxon>Agaricomycotina</taxon>
        <taxon>Agaricomycetes</taxon>
        <taxon>Thelephorales</taxon>
        <taxon>Thelephoraceae</taxon>
        <taxon>Thelephora</taxon>
    </lineage>
</organism>
<reference evidence="1" key="1">
    <citation type="submission" date="2019-10" db="EMBL/GenBank/DDBJ databases">
        <authorList>
            <consortium name="DOE Joint Genome Institute"/>
            <person name="Kuo A."/>
            <person name="Miyauchi S."/>
            <person name="Kiss E."/>
            <person name="Drula E."/>
            <person name="Kohler A."/>
            <person name="Sanchez-Garcia M."/>
            <person name="Andreopoulos B."/>
            <person name="Barry K.W."/>
            <person name="Bonito G."/>
            <person name="Buee M."/>
            <person name="Carver A."/>
            <person name="Chen C."/>
            <person name="Cichocki N."/>
            <person name="Clum A."/>
            <person name="Culley D."/>
            <person name="Crous P.W."/>
            <person name="Fauchery L."/>
            <person name="Girlanda M."/>
            <person name="Hayes R."/>
            <person name="Keri Z."/>
            <person name="Labutti K."/>
            <person name="Lipzen A."/>
            <person name="Lombard V."/>
            <person name="Magnuson J."/>
            <person name="Maillard F."/>
            <person name="Morin E."/>
            <person name="Murat C."/>
            <person name="Nolan M."/>
            <person name="Ohm R."/>
            <person name="Pangilinan J."/>
            <person name="Pereira M."/>
            <person name="Perotto S."/>
            <person name="Peter M."/>
            <person name="Riley R."/>
            <person name="Sitrit Y."/>
            <person name="Stielow B."/>
            <person name="Szollosi G."/>
            <person name="Zifcakova L."/>
            <person name="Stursova M."/>
            <person name="Spatafora J.W."/>
            <person name="Tedersoo L."/>
            <person name="Vaario L.-M."/>
            <person name="Yamada A."/>
            <person name="Yan M."/>
            <person name="Wang P."/>
            <person name="Xu J."/>
            <person name="Bruns T."/>
            <person name="Baldrian P."/>
            <person name="Vilgalys R."/>
            <person name="Henrissat B."/>
            <person name="Grigoriev I.V."/>
            <person name="Hibbett D."/>
            <person name="Nagy L.G."/>
            <person name="Martin F.M."/>
        </authorList>
    </citation>
    <scope>NUCLEOTIDE SEQUENCE</scope>
    <source>
        <strain evidence="1">P2</strain>
    </source>
</reference>
<dbReference type="EMBL" id="MU118025">
    <property type="protein sequence ID" value="KAF9647810.1"/>
    <property type="molecule type" value="Genomic_DNA"/>
</dbReference>
<evidence type="ECO:0000313" key="1">
    <source>
        <dbReference type="EMBL" id="KAF9647810.1"/>
    </source>
</evidence>
<dbReference type="Proteomes" id="UP000886501">
    <property type="component" value="Unassembled WGS sequence"/>
</dbReference>
<comment type="caution">
    <text evidence="1">The sequence shown here is derived from an EMBL/GenBank/DDBJ whole genome shotgun (WGS) entry which is preliminary data.</text>
</comment>
<evidence type="ECO:0000313" key="2">
    <source>
        <dbReference type="Proteomes" id="UP000886501"/>
    </source>
</evidence>